<dbReference type="PANTHER" id="PTHR10424">
    <property type="entry name" value="VIRAL ENVELOPE PROTEIN"/>
    <property type="match status" value="1"/>
</dbReference>
<dbReference type="InterPro" id="IPR008981">
    <property type="entry name" value="FMuLV_rcpt-bd"/>
</dbReference>
<evidence type="ECO:0008006" key="6">
    <source>
        <dbReference type="Google" id="ProtNLM"/>
    </source>
</evidence>
<dbReference type="PROSITE" id="PS51257">
    <property type="entry name" value="PROKAR_LIPOPROTEIN"/>
    <property type="match status" value="1"/>
</dbReference>
<dbReference type="Gene3D" id="1.10.287.210">
    <property type="match status" value="1"/>
</dbReference>
<dbReference type="Pfam" id="PF00429">
    <property type="entry name" value="TLV_coat"/>
    <property type="match status" value="1"/>
</dbReference>
<feature type="transmembrane region" description="Helical" evidence="3">
    <location>
        <begin position="599"/>
        <end position="625"/>
    </location>
</feature>
<dbReference type="EMBL" id="JACAGB010000036">
    <property type="protein sequence ID" value="KAF6292318.1"/>
    <property type="molecule type" value="Genomic_DNA"/>
</dbReference>
<organism evidence="4 5">
    <name type="scientific">Pipistrellus kuhlii</name>
    <name type="common">Kuhl's pipistrelle</name>
    <dbReference type="NCBI Taxonomy" id="59472"/>
    <lineage>
        <taxon>Eukaryota</taxon>
        <taxon>Metazoa</taxon>
        <taxon>Chordata</taxon>
        <taxon>Craniata</taxon>
        <taxon>Vertebrata</taxon>
        <taxon>Euteleostomi</taxon>
        <taxon>Mammalia</taxon>
        <taxon>Eutheria</taxon>
        <taxon>Laurasiatheria</taxon>
        <taxon>Chiroptera</taxon>
        <taxon>Yangochiroptera</taxon>
        <taxon>Vespertilionidae</taxon>
        <taxon>Pipistrellus</taxon>
    </lineage>
</organism>
<evidence type="ECO:0000313" key="5">
    <source>
        <dbReference type="Proteomes" id="UP000558488"/>
    </source>
</evidence>
<proteinExistence type="predicted"/>
<feature type="region of interest" description="Disordered" evidence="2">
    <location>
        <begin position="258"/>
        <end position="294"/>
    </location>
</feature>
<keyword evidence="1" id="KW-0175">Coiled coil</keyword>
<dbReference type="SUPFAM" id="SSF49830">
    <property type="entry name" value="ENV polyprotein, receptor-binding domain"/>
    <property type="match status" value="1"/>
</dbReference>
<protein>
    <recommendedName>
        <fullName evidence="6">Envelope glycoprotein</fullName>
    </recommendedName>
</protein>
<sequence>MSKKPPRMSPKAGLQNGLTIPSSFACAVLLLLQPRLISSDHPHTPRRLTWQVLSQTGDTVWSITKESPPGTWWPSLTPDTCALMAGLEGWDTPDITYLQANQVRLSARHARDQVSWGHPGCSYPRARWRIRATQFYICPRDGRTKSEAKRCGGVEDFYCREWGCETTGAAWWQPTSLWDLITVQRNISAGSCETSGLCNPLNISFTEKGKHATWVMGKTWGLRFYMTGWDKGFTFSIKLKTETPTPVPMGPGYIAPSSGHGVSWVAHQKPTRRPSNKGHLTPSSTNRTGTPSSAVRPISQLVAKQTSLIQGSFSTLNQTAPSLTADCWLCLSASPPYYEGVAFLGNYSNLTTDQSAACPWGERRKLTLSEVTGVGFCIGAVQKEWKHLCNQTLESLPRGDYYLKPPTEGWWVCNTGISPCLHGIAFNNSGEFCIMVQLIPRIYYYQASAFEEEFDSYPGPIRRKRELVSLTLATLLGVGVAAGIGTGTAALIQGPKYTEDLRAAIDEDLKNIEGAITKLEESLTSLSEVVLQNRRGLDLLFLKEGGLCAALKEQCCFYADHSGVIKDSMSKLRERIEIRRKEREQRKSWFEQWFDRAPWLTTLLSSLLGPLTILLLLLTIGPCILNRLVAFVRERVQSVHMLVLRQRYQPLDTETIL</sequence>
<feature type="transmembrane region" description="Helical" evidence="3">
    <location>
        <begin position="467"/>
        <end position="492"/>
    </location>
</feature>
<evidence type="ECO:0000256" key="1">
    <source>
        <dbReference type="SAM" id="Coils"/>
    </source>
</evidence>
<gene>
    <name evidence="4" type="ORF">mPipKuh1_009758</name>
</gene>
<dbReference type="InterPro" id="IPR018154">
    <property type="entry name" value="TLV/ENV_coat_polyprotein"/>
</dbReference>
<evidence type="ECO:0000313" key="4">
    <source>
        <dbReference type="EMBL" id="KAF6292318.1"/>
    </source>
</evidence>
<dbReference type="AlphaFoldDB" id="A0A7J7SV63"/>
<feature type="compositionally biased region" description="Polar residues" evidence="2">
    <location>
        <begin position="281"/>
        <end position="293"/>
    </location>
</feature>
<comment type="caution">
    <text evidence="4">The sequence shown here is derived from an EMBL/GenBank/DDBJ whole genome shotgun (WGS) entry which is preliminary data.</text>
</comment>
<keyword evidence="5" id="KW-1185">Reference proteome</keyword>
<dbReference type="Proteomes" id="UP000558488">
    <property type="component" value="Unassembled WGS sequence"/>
</dbReference>
<keyword evidence="3" id="KW-0812">Transmembrane</keyword>
<dbReference type="Gene3D" id="3.90.310.10">
    <property type="entry name" value="ENV polyprotein, receptor-binding domain"/>
    <property type="match status" value="1"/>
</dbReference>
<name>A0A7J7SV63_PIPKU</name>
<dbReference type="SUPFAM" id="SSF58069">
    <property type="entry name" value="Virus ectodomain"/>
    <property type="match status" value="1"/>
</dbReference>
<keyword evidence="3" id="KW-0472">Membrane</keyword>
<keyword evidence="3" id="KW-1133">Transmembrane helix</keyword>
<evidence type="ECO:0000256" key="2">
    <source>
        <dbReference type="SAM" id="MobiDB-lite"/>
    </source>
</evidence>
<reference evidence="4 5" key="1">
    <citation type="journal article" date="2020" name="Nature">
        <title>Six reference-quality genomes reveal evolution of bat adaptations.</title>
        <authorList>
            <person name="Jebb D."/>
            <person name="Huang Z."/>
            <person name="Pippel M."/>
            <person name="Hughes G.M."/>
            <person name="Lavrichenko K."/>
            <person name="Devanna P."/>
            <person name="Winkler S."/>
            <person name="Jermiin L.S."/>
            <person name="Skirmuntt E.C."/>
            <person name="Katzourakis A."/>
            <person name="Burkitt-Gray L."/>
            <person name="Ray D.A."/>
            <person name="Sullivan K.A.M."/>
            <person name="Roscito J.G."/>
            <person name="Kirilenko B.M."/>
            <person name="Davalos L.M."/>
            <person name="Corthals A.P."/>
            <person name="Power M.L."/>
            <person name="Jones G."/>
            <person name="Ransome R.D."/>
            <person name="Dechmann D.K.N."/>
            <person name="Locatelli A.G."/>
            <person name="Puechmaille S.J."/>
            <person name="Fedrigo O."/>
            <person name="Jarvis E.D."/>
            <person name="Hiller M."/>
            <person name="Vernes S.C."/>
            <person name="Myers E.W."/>
            <person name="Teeling E.C."/>
        </authorList>
    </citation>
    <scope>NUCLEOTIDE SEQUENCE [LARGE SCALE GENOMIC DNA]</scope>
    <source>
        <strain evidence="4">MPipKuh1</strain>
        <tissue evidence="4">Flight muscle</tissue>
    </source>
</reference>
<evidence type="ECO:0000256" key="3">
    <source>
        <dbReference type="SAM" id="Phobius"/>
    </source>
</evidence>
<dbReference type="CDD" id="cd09851">
    <property type="entry name" value="HTLV-1-like_HR1-HR2"/>
    <property type="match status" value="1"/>
</dbReference>
<dbReference type="PANTHER" id="PTHR10424:SF82">
    <property type="entry name" value="ENVELOPE GLYCOPROTEIN-RELATED"/>
    <property type="match status" value="1"/>
</dbReference>
<accession>A0A7J7SV63</accession>
<feature type="coiled-coil region" evidence="1">
    <location>
        <begin position="502"/>
        <end position="529"/>
    </location>
</feature>